<feature type="domain" description="PucR C-terminal helix-turn-helix" evidence="2">
    <location>
        <begin position="255"/>
        <end position="313"/>
    </location>
</feature>
<comment type="caution">
    <text evidence="4">The sequence shown here is derived from an EMBL/GenBank/DDBJ whole genome shotgun (WGS) entry which is preliminary data.</text>
</comment>
<reference evidence="4 5" key="1">
    <citation type="submission" date="2020-07" db="EMBL/GenBank/DDBJ databases">
        <authorList>
            <person name="Feng H."/>
        </authorList>
    </citation>
    <scope>NUCLEOTIDE SEQUENCE [LARGE SCALE GENOMIC DNA]</scope>
    <source>
        <strain evidence="5">s-11</strain>
    </source>
</reference>
<gene>
    <name evidence="4" type="ORF">H1164_15500</name>
</gene>
<dbReference type="AlphaFoldDB" id="A0A7W2AJV3"/>
<dbReference type="InterPro" id="IPR042070">
    <property type="entry name" value="PucR_C-HTH_sf"/>
</dbReference>
<proteinExistence type="inferred from homology"/>
<protein>
    <submittedName>
        <fullName evidence="4">Helix-turn-helix domain-containing protein</fullName>
    </submittedName>
</protein>
<organism evidence="4 5">
    <name type="scientific">Thermoactinomyces daqus</name>
    <dbReference type="NCBI Taxonomy" id="1329516"/>
    <lineage>
        <taxon>Bacteria</taxon>
        <taxon>Bacillati</taxon>
        <taxon>Bacillota</taxon>
        <taxon>Bacilli</taxon>
        <taxon>Bacillales</taxon>
        <taxon>Thermoactinomycetaceae</taxon>
        <taxon>Thermoactinomyces</taxon>
    </lineage>
</organism>
<dbReference type="Pfam" id="PF13556">
    <property type="entry name" value="HTH_30"/>
    <property type="match status" value="1"/>
</dbReference>
<feature type="domain" description="CdaR GGDEF-like" evidence="3">
    <location>
        <begin position="121"/>
        <end position="201"/>
    </location>
</feature>
<dbReference type="InterPro" id="IPR051448">
    <property type="entry name" value="CdaR-like_regulators"/>
</dbReference>
<evidence type="ECO:0000259" key="3">
    <source>
        <dbReference type="Pfam" id="PF17853"/>
    </source>
</evidence>
<evidence type="ECO:0000256" key="1">
    <source>
        <dbReference type="ARBA" id="ARBA00006754"/>
    </source>
</evidence>
<dbReference type="Proteomes" id="UP000530514">
    <property type="component" value="Unassembled WGS sequence"/>
</dbReference>
<name>A0A7W2AJV3_9BACL</name>
<dbReference type="RefSeq" id="WP_160173919.1">
    <property type="nucleotide sequence ID" value="NZ_JACEIP010000033.1"/>
</dbReference>
<comment type="similarity">
    <text evidence="1">Belongs to the CdaR family.</text>
</comment>
<evidence type="ECO:0000313" key="5">
    <source>
        <dbReference type="Proteomes" id="UP000530514"/>
    </source>
</evidence>
<dbReference type="EMBL" id="JACEIP010000033">
    <property type="protein sequence ID" value="MBA4544258.1"/>
    <property type="molecule type" value="Genomic_DNA"/>
</dbReference>
<dbReference type="OrthoDB" id="143422at2"/>
<accession>A0A7W2AJV3</accession>
<keyword evidence="5" id="KW-1185">Reference proteome</keyword>
<dbReference type="InterPro" id="IPR041522">
    <property type="entry name" value="CdaR_GGDEF"/>
</dbReference>
<dbReference type="InterPro" id="IPR025736">
    <property type="entry name" value="PucR_C-HTH_dom"/>
</dbReference>
<dbReference type="PANTHER" id="PTHR33744:SF1">
    <property type="entry name" value="DNA-BINDING TRANSCRIPTIONAL ACTIVATOR ADER"/>
    <property type="match status" value="1"/>
</dbReference>
<dbReference type="PANTHER" id="PTHR33744">
    <property type="entry name" value="CARBOHYDRATE DIACID REGULATOR"/>
    <property type="match status" value="1"/>
</dbReference>
<dbReference type="Pfam" id="PF17853">
    <property type="entry name" value="GGDEF_2"/>
    <property type="match status" value="1"/>
</dbReference>
<evidence type="ECO:0000313" key="4">
    <source>
        <dbReference type="EMBL" id="MBA4544258.1"/>
    </source>
</evidence>
<sequence>MQPVKAMGQIWAHIGMICNREPHRYDDLILDWSSLAIAQDLLRKRYIEERRLHFEHVWVDDLLQRRIEEEQLHSHLGMEYNKLKGLNSIVCLIEFGLSQEPEPLWDLHEFIRYDFSLMTRSVFEQYHFRVFITMNNGLITVIAFDLRPDKPWKTRLQQAVKQIQKADLDRKQDLQLNIGVGRPYPGFTGVHHSYKEANQVLMLNSEHRAGFLFHEELGIFQLLLNLKDSENVLPAFVERYLGPLIAYDRDKGSDLLHTLEVYLDYDCSKKLAAEHLFIARQSLYYRLEKIKELLGEDVMSPENKLVLNVALRACKLLYPDRFNKDRAHLRQTGEH</sequence>
<evidence type="ECO:0000259" key="2">
    <source>
        <dbReference type="Pfam" id="PF13556"/>
    </source>
</evidence>
<dbReference type="Gene3D" id="1.10.10.2840">
    <property type="entry name" value="PucR C-terminal helix-turn-helix domain"/>
    <property type="match status" value="1"/>
</dbReference>